<dbReference type="GO" id="GO:0004312">
    <property type="term" value="F:fatty acid synthase activity"/>
    <property type="evidence" value="ECO:0007669"/>
    <property type="project" value="TreeGrafter"/>
</dbReference>
<dbReference type="InterPro" id="IPR049900">
    <property type="entry name" value="PKS_mFAS_DH"/>
</dbReference>
<dbReference type="GO" id="GO:0006633">
    <property type="term" value="P:fatty acid biosynthetic process"/>
    <property type="evidence" value="ECO:0007669"/>
    <property type="project" value="TreeGrafter"/>
</dbReference>
<dbReference type="GO" id="GO:0006520">
    <property type="term" value="P:amino acid metabolic process"/>
    <property type="evidence" value="ECO:0007669"/>
    <property type="project" value="InterPro"/>
</dbReference>
<dbReference type="Gene3D" id="1.10.1240.100">
    <property type="match status" value="2"/>
</dbReference>
<organism evidence="15 16">
    <name type="scientific">Corallococcus llansteffanensis</name>
    <dbReference type="NCBI Taxonomy" id="2316731"/>
    <lineage>
        <taxon>Bacteria</taxon>
        <taxon>Pseudomonadati</taxon>
        <taxon>Myxococcota</taxon>
        <taxon>Myxococcia</taxon>
        <taxon>Myxococcales</taxon>
        <taxon>Cystobacterineae</taxon>
        <taxon>Myxococcaceae</taxon>
        <taxon>Corallococcus</taxon>
    </lineage>
</organism>
<evidence type="ECO:0000256" key="2">
    <source>
        <dbReference type="ARBA" id="ARBA00004496"/>
    </source>
</evidence>
<comment type="cofactor">
    <cofactor evidence="1">
        <name>pyridoxal 5'-phosphate</name>
        <dbReference type="ChEBI" id="CHEBI:597326"/>
    </cofactor>
</comment>
<feature type="active site" description="Proton acceptor; for dehydratase activity" evidence="10">
    <location>
        <position position="703"/>
    </location>
</feature>
<evidence type="ECO:0000256" key="6">
    <source>
        <dbReference type="ARBA" id="ARBA00022553"/>
    </source>
</evidence>
<comment type="caution">
    <text evidence="15">The sequence shown here is derived from an EMBL/GenBank/DDBJ whole genome shotgun (WGS) entry which is preliminary data.</text>
</comment>
<evidence type="ECO:0000256" key="9">
    <source>
        <dbReference type="ARBA" id="ARBA00022898"/>
    </source>
</evidence>
<dbReference type="PROSITE" id="PS00012">
    <property type="entry name" value="PHOSPHOPANTETHEINE"/>
    <property type="match status" value="1"/>
</dbReference>
<feature type="compositionally biased region" description="Pro residues" evidence="11">
    <location>
        <begin position="1443"/>
        <end position="1463"/>
    </location>
</feature>
<dbReference type="Pfam" id="PF02801">
    <property type="entry name" value="Ketoacyl-synt_C"/>
    <property type="match status" value="2"/>
</dbReference>
<dbReference type="EMBL" id="RAWB01000005">
    <property type="protein sequence ID" value="RKH68632.1"/>
    <property type="molecule type" value="Genomic_DNA"/>
</dbReference>
<dbReference type="PROSITE" id="PS52019">
    <property type="entry name" value="PKS_MFAS_DH"/>
    <property type="match status" value="1"/>
</dbReference>
<dbReference type="Gene3D" id="3.40.47.10">
    <property type="match status" value="2"/>
</dbReference>
<dbReference type="InterPro" id="IPR020807">
    <property type="entry name" value="PKS_DH"/>
</dbReference>
<dbReference type="RefSeq" id="WP_120641514.1">
    <property type="nucleotide sequence ID" value="NZ_RAWB01000005.1"/>
</dbReference>
<evidence type="ECO:0000259" key="13">
    <source>
        <dbReference type="PROSITE" id="PS52004"/>
    </source>
</evidence>
<feature type="region of interest" description="Disordered" evidence="11">
    <location>
        <begin position="1470"/>
        <end position="1489"/>
    </location>
</feature>
<feature type="domain" description="Ketosynthase family 3 (KS3)" evidence="13">
    <location>
        <begin position="5"/>
        <end position="424"/>
    </location>
</feature>
<feature type="region of interest" description="Disordered" evidence="11">
    <location>
        <begin position="1438"/>
        <end position="1465"/>
    </location>
</feature>
<dbReference type="InterPro" id="IPR006162">
    <property type="entry name" value="Ppantetheine_attach_site"/>
</dbReference>
<sequence>MDERDPGCAIIGFAARFPGGSSPQRFWELLEEKGTFIAEMTEARRRLLFPGDGPKRGAAGLHGMFLDDVDTFDRRLFGLSPPGAMFADPRQRLLLEMCWAALEDAGLKGTELAGRRVGVFVAQDAWYWGSYADTGHADYVPNQEFLLPGNNPSFLANRVSSAFDFRGPSLVFNTTCSSVYVALHHARASLLRGECDYALVGGVTVMHRPPPDRFESPSNTMQSFAVGADGYVSSEGCGAFVLRRADAETERRHAVHGVLRGSGCNSGGRTKSFAQPSQAQLVALLRETLESSGLSAEGVDYVEAHGIASHLGDAIEANALIQVFGKREQGSCHISTVKPNIGHAHAASGIYSVIKALLAFRHGRIPPIRGMAGVELNQAIGSLGERLKFAAEPVAWPSRDGEGRHVLLPSFGFSNVNAALVLREPAPARSRPARAAAGEKVAVCLSARAQDRLGESISRLHDFVDEGVRSRAASLDLAELAYTLQVGRESFEARFATVVGSVEELAEVLAACRRGESPPGTHRGTAARKPSADVAAAVEAAVEARDVARLAELWTAGAAVPWARCYGDEPPCLMHLPVYPFARERYWLPEAAAAEPGPSETRPAKGGANAAKTGASTAKTATRTGTAGADTANTGASTGPDGANTANTGASTGAAGANTANTGASTGTDGGAPRTLALADTSTPEERRFTTRLTGEDFFFSDHRVKDQPVLPGTAYLEIADAAFRALARPSDTQAVRLRNTTWLRPLVMTGAGQDVTIRFPDLRGEVALEAGRRVRYEIYTRADDAPEGEAVHASGVVELMPAAPPERLDLDARRAAAKLGTIDADACYRRFREMGLNYGPLHRGVERIEFGDAEALARLTLPAELFDRSGKYVLHPGLLDSALQTFIGVDGANAGAAELLLPFALDELDVCRPLEREMFCWVRPARSGSSRRLRKFDLDVASESGELLVRLRGFSLRSPNREATASAPAKKPAPTAAEPVKAPPQAESGDPKRARAVGLLCAALAKAFRLAESDLSVQTPFRDLGMDSLLASTVTKELEKHFGSLPRTLFFEYETVGELADFLLANHSEHLDRAPERISTDAAALSDPLVDKAAVASGSELHHRLEALGATRLQNSVLFEMWPQLYLSPGGHGCLHVSRRGNRVFATGQGYSRESPGEDALVEEFAAWCSSRGWTPCYLGMTGKRGAGFESRTRMVSLPVGCFQTIAPLSEFTLAGSRMNRLRYMVQRFRKIENQKTVEYTGGDRATDDAIRAVILAWSTSKRIVANVDVALRDMSEGVLYRRYRVFLTYIGETLQNIIMILPVEGGYLMDLEYYLPDMPLGGTESAAVQIIETLRAEGHQKFSLGLTWGLFDVEGDEVGSDVAGQEFLARGAGMVAAMLRNGQQNHQHKNKYRPGARPMYLYRPADSDTGIIEKCLGEFLASGIDATDVQKLVDSAEAPPVAAPPAVEPEPLPQPPPPPLLKPRETAAKLARPAPQPPPEAAEAPNAFGGESAWDLFSDSWPYLDTRFVRERMEDLRRRSEASGALRPGPGFLDGRPHVLTTSGRLAERLFFRTFRSKRRKVLQNVLFETTLHNQVTAGFEAVEIPDPRIFETRSEHVFRGGLDRERLLQSLRDAKDEIALVFLELCNNASGGYPVSLEEIRTVARACGEHGVPLAIDITRIVRNAELIRRHEPGQAERSVWDIVDEIMGHATFAIGSLCKDFAIDVGGVIVSRDQDFLQRLAAFGKLEGGLTSPKQERLIAAALSTRDHVAAQVRAHLDLSSRLHQELARRGAPVVQPGGGHCIVIRANQVPGLEREQHPQEALLKRLARTAGIRGAAHLTGNQRDTSLNGCVRLALPLGLPGDGLAEQLAAALAPAATQEPETAGRRRQKQERRDVAIIGMSARYPSAPDLDAYWQNLASGKSSIGEIPPSRWEWQAYFEADPAAAVAHGKSYGRWGAFLDDVERFDPLFFGIAPKDAEDMDPQERIFLESAWAALEDAGYSSRRLSPGQRDRTGVFAGVTNAIFDDGSEGTARQCSFSRLVNRVSHQLDLGGPSLAIDNLCSSSLVAIHEACEYIRRGRGDMALAGAVNLNLHPGVYVNRSREGLLSPGPRCAAFEKGGTGYVPGEGVGVLVLKEHSAALRDGDHIYAVIRGSAVNHSGRMNAFGVANPRRQAAVITEALALAGVEPRTISYIEAAAAGVELSDSIEMAALDKVFGGRTGGHGTYAMGSVKPNVGHCEAAAGMSQVMKAVLCLANRKLAPTLLSGELNPDIHFERFPFRLQRTLSDWERVQVDGREVPRRAGVTSTGAAGVNAHLILEEHEAPGGTPAYGEPGLFVLSARNPESLKRYVERWIDYLAAPRPSPRLADIAYTLQVGRDEMPHRLAVVASDTADLLARLRAWRETGVGTRPVASEPGGLDQVAARWMSGAQVDWESLHRGAGRRRVAGLPSYPFARRDCGGLWRKAPPVAGRLAAAAVKPPGGEVKHHGHAPAPQATSGAVVSALRTMVERILGLTAEDAVADRTSFSDMGFNSLKLAALVDGLNQRFGLSLSRTTPFDYPDIESMAAHVSAQSAGRGAGNAGEAVDASGSGLGSILEDFVNRRAGLDQTLDRLDRCEIGKDR</sequence>
<dbReference type="InterPro" id="IPR050091">
    <property type="entry name" value="PKS_NRPS_Biosynth_Enz"/>
</dbReference>
<evidence type="ECO:0000259" key="14">
    <source>
        <dbReference type="PROSITE" id="PS52019"/>
    </source>
</evidence>
<keyword evidence="7 15" id="KW-0808">Transferase</keyword>
<dbReference type="Pfam" id="PF14765">
    <property type="entry name" value="PS-DH"/>
    <property type="match status" value="1"/>
</dbReference>
<dbReference type="Pfam" id="PF22336">
    <property type="entry name" value="RhiE-like_linker"/>
    <property type="match status" value="2"/>
</dbReference>
<dbReference type="SUPFAM" id="SSF53383">
    <property type="entry name" value="PLP-dependent transferases"/>
    <property type="match status" value="1"/>
</dbReference>
<dbReference type="Gene3D" id="1.10.1200.10">
    <property type="entry name" value="ACP-like"/>
    <property type="match status" value="2"/>
</dbReference>
<evidence type="ECO:0000313" key="16">
    <source>
        <dbReference type="Proteomes" id="UP000272888"/>
    </source>
</evidence>
<comment type="pathway">
    <text evidence="3">Antibiotic biosynthesis.</text>
</comment>
<dbReference type="InterPro" id="IPR049552">
    <property type="entry name" value="PKS_DH_N"/>
</dbReference>
<evidence type="ECO:0000256" key="7">
    <source>
        <dbReference type="ARBA" id="ARBA00022679"/>
    </source>
</evidence>
<dbReference type="Gene3D" id="3.40.640.10">
    <property type="entry name" value="Type I PLP-dependent aspartate aminotransferase-like (Major domain)"/>
    <property type="match status" value="1"/>
</dbReference>
<dbReference type="PROSITE" id="PS50075">
    <property type="entry name" value="CARRIER"/>
    <property type="match status" value="2"/>
</dbReference>
<dbReference type="GO" id="GO:0071770">
    <property type="term" value="P:DIM/DIP cell wall layer assembly"/>
    <property type="evidence" value="ECO:0007669"/>
    <property type="project" value="TreeGrafter"/>
</dbReference>
<accession>A0A3A8QUT7</accession>
<dbReference type="SMART" id="SM00826">
    <property type="entry name" value="PKS_DH"/>
    <property type="match status" value="1"/>
</dbReference>
<proteinExistence type="predicted"/>
<feature type="region of interest" description="Disordered" evidence="11">
    <location>
        <begin position="593"/>
        <end position="687"/>
    </location>
</feature>
<dbReference type="InterPro" id="IPR015421">
    <property type="entry name" value="PyrdxlP-dep_Trfase_major"/>
</dbReference>
<dbReference type="Pfam" id="PF01212">
    <property type="entry name" value="Beta_elim_lyase"/>
    <property type="match status" value="1"/>
</dbReference>
<dbReference type="InterPro" id="IPR042104">
    <property type="entry name" value="PKS_dehydratase_sf"/>
</dbReference>
<dbReference type="GO" id="GO:0005886">
    <property type="term" value="C:plasma membrane"/>
    <property type="evidence" value="ECO:0007669"/>
    <property type="project" value="TreeGrafter"/>
</dbReference>
<dbReference type="GO" id="GO:0016829">
    <property type="term" value="F:lyase activity"/>
    <property type="evidence" value="ECO:0007669"/>
    <property type="project" value="InterPro"/>
</dbReference>
<protein>
    <submittedName>
        <fullName evidence="15">Aminotransferase class I/II-fold pyridoxal phosphate-dependent enzyme</fullName>
    </submittedName>
</protein>
<dbReference type="InterPro" id="IPR024320">
    <property type="entry name" value="LPG_synthase_C"/>
</dbReference>
<dbReference type="InterPro" id="IPR015422">
    <property type="entry name" value="PyrdxlP-dep_Trfase_small"/>
</dbReference>
<dbReference type="GO" id="GO:0008483">
    <property type="term" value="F:transaminase activity"/>
    <property type="evidence" value="ECO:0007669"/>
    <property type="project" value="UniProtKB-KW"/>
</dbReference>
<evidence type="ECO:0000256" key="4">
    <source>
        <dbReference type="ARBA" id="ARBA00022450"/>
    </source>
</evidence>
<reference evidence="16" key="1">
    <citation type="submission" date="2018-09" db="EMBL/GenBank/DDBJ databases">
        <authorList>
            <person name="Livingstone P.G."/>
            <person name="Whitworth D.E."/>
        </authorList>
    </citation>
    <scope>NUCLEOTIDE SEQUENCE [LARGE SCALE GENOMIC DNA]</scope>
    <source>
        <strain evidence="16">CA051B</strain>
    </source>
</reference>
<dbReference type="InterPro" id="IPR001597">
    <property type="entry name" value="ArAA_b-elim_lyase/Thr_aldolase"/>
</dbReference>
<dbReference type="InterPro" id="IPR020806">
    <property type="entry name" value="PKS_PP-bd"/>
</dbReference>
<feature type="region of interest" description="C-terminal hotdog fold" evidence="10">
    <location>
        <begin position="819"/>
        <end position="966"/>
    </location>
</feature>
<feature type="domain" description="PKS/mFAS DH" evidence="14">
    <location>
        <begin position="672"/>
        <end position="966"/>
    </location>
</feature>
<keyword evidence="4" id="KW-0596">Phosphopantetheine</keyword>
<evidence type="ECO:0000259" key="12">
    <source>
        <dbReference type="PROSITE" id="PS50075"/>
    </source>
</evidence>
<evidence type="ECO:0000256" key="1">
    <source>
        <dbReference type="ARBA" id="ARBA00001933"/>
    </source>
</evidence>
<evidence type="ECO:0000256" key="11">
    <source>
        <dbReference type="SAM" id="MobiDB-lite"/>
    </source>
</evidence>
<feature type="compositionally biased region" description="Low complexity" evidence="11">
    <location>
        <begin position="604"/>
        <end position="667"/>
    </location>
</feature>
<dbReference type="GO" id="GO:0005737">
    <property type="term" value="C:cytoplasm"/>
    <property type="evidence" value="ECO:0007669"/>
    <property type="project" value="UniProtKB-SubCell"/>
</dbReference>
<evidence type="ECO:0000256" key="5">
    <source>
        <dbReference type="ARBA" id="ARBA00022490"/>
    </source>
</evidence>
<feature type="compositionally biased region" description="Low complexity" evidence="11">
    <location>
        <begin position="963"/>
        <end position="985"/>
    </location>
</feature>
<dbReference type="PANTHER" id="PTHR43775">
    <property type="entry name" value="FATTY ACID SYNTHASE"/>
    <property type="match status" value="1"/>
</dbReference>
<dbReference type="Pfam" id="PF00109">
    <property type="entry name" value="ketoacyl-synt"/>
    <property type="match status" value="2"/>
</dbReference>
<dbReference type="InterPro" id="IPR020841">
    <property type="entry name" value="PKS_Beta-ketoAc_synthase_dom"/>
</dbReference>
<feature type="region of interest" description="N-terminal hotdog fold" evidence="10">
    <location>
        <begin position="672"/>
        <end position="805"/>
    </location>
</feature>
<dbReference type="PROSITE" id="PS52004">
    <property type="entry name" value="KS3_2"/>
    <property type="match status" value="2"/>
</dbReference>
<dbReference type="InterPro" id="IPR016039">
    <property type="entry name" value="Thiolase-like"/>
</dbReference>
<dbReference type="Pfam" id="PF21089">
    <property type="entry name" value="PKS_DH_N"/>
    <property type="match status" value="1"/>
</dbReference>
<dbReference type="InterPro" id="IPR009081">
    <property type="entry name" value="PP-bd_ACP"/>
</dbReference>
<dbReference type="InterPro" id="IPR014031">
    <property type="entry name" value="Ketoacyl_synth_C"/>
</dbReference>
<evidence type="ECO:0000256" key="10">
    <source>
        <dbReference type="PROSITE-ProRule" id="PRU01363"/>
    </source>
</evidence>
<dbReference type="SMART" id="SM01294">
    <property type="entry name" value="PKS_PP_betabranch"/>
    <property type="match status" value="2"/>
</dbReference>
<dbReference type="PANTHER" id="PTHR43775:SF37">
    <property type="entry name" value="SI:DKEY-61P9.11"/>
    <property type="match status" value="1"/>
</dbReference>
<dbReference type="GO" id="GO:0031177">
    <property type="term" value="F:phosphopantetheine binding"/>
    <property type="evidence" value="ECO:0007669"/>
    <property type="project" value="InterPro"/>
</dbReference>
<dbReference type="SUPFAM" id="SSF47336">
    <property type="entry name" value="ACP-like"/>
    <property type="match status" value="2"/>
</dbReference>
<feature type="active site" description="Proton donor; for dehydratase activity" evidence="10">
    <location>
        <position position="881"/>
    </location>
</feature>
<dbReference type="Pfam" id="PF09924">
    <property type="entry name" value="LPG_synthase_C"/>
    <property type="match status" value="1"/>
</dbReference>
<feature type="domain" description="Carrier" evidence="12">
    <location>
        <begin position="2482"/>
        <end position="2557"/>
    </location>
</feature>
<keyword evidence="9" id="KW-0663">Pyridoxal phosphate</keyword>
<evidence type="ECO:0000256" key="8">
    <source>
        <dbReference type="ARBA" id="ARBA00022737"/>
    </source>
</evidence>
<keyword evidence="6" id="KW-0597">Phosphoprotein</keyword>
<dbReference type="CDD" id="cd00833">
    <property type="entry name" value="PKS"/>
    <property type="match status" value="2"/>
</dbReference>
<dbReference type="Gene3D" id="3.90.1150.10">
    <property type="entry name" value="Aspartate Aminotransferase, domain 1"/>
    <property type="match status" value="1"/>
</dbReference>
<keyword evidence="16" id="KW-1185">Reference proteome</keyword>
<evidence type="ECO:0000313" key="15">
    <source>
        <dbReference type="EMBL" id="RKH68632.1"/>
    </source>
</evidence>
<feature type="region of interest" description="Disordered" evidence="11">
    <location>
        <begin position="1858"/>
        <end position="1877"/>
    </location>
</feature>
<dbReference type="InterPro" id="IPR015424">
    <property type="entry name" value="PyrdxlP-dep_Trfase"/>
</dbReference>
<dbReference type="SMART" id="SM00825">
    <property type="entry name" value="PKS_KS"/>
    <property type="match status" value="2"/>
</dbReference>
<dbReference type="Pfam" id="PF00550">
    <property type="entry name" value="PP-binding"/>
    <property type="match status" value="2"/>
</dbReference>
<keyword evidence="5" id="KW-0963">Cytoplasm</keyword>
<feature type="region of interest" description="Disordered" evidence="11">
    <location>
        <begin position="960"/>
        <end position="992"/>
    </location>
</feature>
<dbReference type="Proteomes" id="UP000272888">
    <property type="component" value="Unassembled WGS sequence"/>
</dbReference>
<dbReference type="SMART" id="SM00823">
    <property type="entry name" value="PKS_PP"/>
    <property type="match status" value="2"/>
</dbReference>
<comment type="subcellular location">
    <subcellularLocation>
        <location evidence="2">Cytoplasm</location>
    </subcellularLocation>
</comment>
<keyword evidence="8" id="KW-0677">Repeat</keyword>
<dbReference type="InterPro" id="IPR014030">
    <property type="entry name" value="Ketoacyl_synth_N"/>
</dbReference>
<dbReference type="InterPro" id="IPR036736">
    <property type="entry name" value="ACP-like_sf"/>
</dbReference>
<dbReference type="SUPFAM" id="SSF53901">
    <property type="entry name" value="Thiolase-like"/>
    <property type="match status" value="2"/>
</dbReference>
<gene>
    <name evidence="15" type="ORF">D7V93_00935</name>
</gene>
<name>A0A3A8QUT7_9BACT</name>
<feature type="domain" description="Ketosynthase family 3 (KS3)" evidence="13">
    <location>
        <begin position="1877"/>
        <end position="2304"/>
    </location>
</feature>
<dbReference type="Gene3D" id="3.10.129.110">
    <property type="entry name" value="Polyketide synthase dehydratase"/>
    <property type="match status" value="1"/>
</dbReference>
<evidence type="ECO:0000256" key="3">
    <source>
        <dbReference type="ARBA" id="ARBA00004792"/>
    </source>
</evidence>
<dbReference type="InterPro" id="IPR049551">
    <property type="entry name" value="PKS_DH_C"/>
</dbReference>
<dbReference type="InterPro" id="IPR054514">
    <property type="entry name" value="RhiE-like_linker"/>
</dbReference>
<keyword evidence="15" id="KW-0032">Aminotransferase</keyword>
<feature type="domain" description="Carrier" evidence="12">
    <location>
        <begin position="992"/>
        <end position="1068"/>
    </location>
</feature>